<evidence type="ECO:0000256" key="2">
    <source>
        <dbReference type="SAM" id="SignalP"/>
    </source>
</evidence>
<feature type="signal peptide" evidence="2">
    <location>
        <begin position="1"/>
        <end position="21"/>
    </location>
</feature>
<feature type="transmembrane region" description="Helical" evidence="1">
    <location>
        <begin position="45"/>
        <end position="70"/>
    </location>
</feature>
<dbReference type="EMBL" id="JACXAF010000004">
    <property type="protein sequence ID" value="MBD1388579.1"/>
    <property type="molecule type" value="Genomic_DNA"/>
</dbReference>
<keyword evidence="2" id="KW-0732">Signal</keyword>
<sequence length="133" mass="14746">MRPLANLILIIVTAGALQAFAAMLTNHTVDVAMPAWLFDQFGFDFGNFIAELATYLIPWLVLSALITIPLVMFTNSFALSAGVLVFLCLIGLDYIGPQQLDILADSIWHSIPTLLAWACPILTCWLHRLWLKS</sequence>
<proteinExistence type="predicted"/>
<keyword evidence="1" id="KW-0812">Transmembrane</keyword>
<gene>
    <name evidence="3" type="ORF">IC617_03985</name>
</gene>
<feature type="chain" id="PRO_5035222195" evidence="2">
    <location>
        <begin position="22"/>
        <end position="133"/>
    </location>
</feature>
<evidence type="ECO:0000313" key="4">
    <source>
        <dbReference type="Proteomes" id="UP000638014"/>
    </source>
</evidence>
<keyword evidence="4" id="KW-1185">Reference proteome</keyword>
<dbReference type="Proteomes" id="UP000638014">
    <property type="component" value="Unassembled WGS sequence"/>
</dbReference>
<keyword evidence="1" id="KW-1133">Transmembrane helix</keyword>
<dbReference type="AlphaFoldDB" id="A0A8J6QQA6"/>
<name>A0A8J6QQA6_9GAMM</name>
<accession>A0A8J6QQA6</accession>
<dbReference type="RefSeq" id="WP_191143694.1">
    <property type="nucleotide sequence ID" value="NZ_JACXAF010000004.1"/>
</dbReference>
<feature type="transmembrane region" description="Helical" evidence="1">
    <location>
        <begin position="77"/>
        <end position="95"/>
    </location>
</feature>
<comment type="caution">
    <text evidence="3">The sequence shown here is derived from an EMBL/GenBank/DDBJ whole genome shotgun (WGS) entry which is preliminary data.</text>
</comment>
<organism evidence="3 4">
    <name type="scientific">Neiella litorisoli</name>
    <dbReference type="NCBI Taxonomy" id="2771431"/>
    <lineage>
        <taxon>Bacteria</taxon>
        <taxon>Pseudomonadati</taxon>
        <taxon>Pseudomonadota</taxon>
        <taxon>Gammaproteobacteria</taxon>
        <taxon>Alteromonadales</taxon>
        <taxon>Echinimonadaceae</taxon>
        <taxon>Neiella</taxon>
    </lineage>
</organism>
<reference evidence="3" key="1">
    <citation type="submission" date="2020-09" db="EMBL/GenBank/DDBJ databases">
        <title>A novel bacterium of genus Neiella, isolated from South China Sea.</title>
        <authorList>
            <person name="Huang H."/>
            <person name="Mo K."/>
            <person name="Hu Y."/>
        </authorList>
    </citation>
    <scope>NUCLEOTIDE SEQUENCE</scope>
    <source>
        <strain evidence="3">HB171785</strain>
    </source>
</reference>
<feature type="transmembrane region" description="Helical" evidence="1">
    <location>
        <begin position="107"/>
        <end position="126"/>
    </location>
</feature>
<keyword evidence="1" id="KW-0472">Membrane</keyword>
<evidence type="ECO:0000256" key="1">
    <source>
        <dbReference type="SAM" id="Phobius"/>
    </source>
</evidence>
<evidence type="ECO:0000313" key="3">
    <source>
        <dbReference type="EMBL" id="MBD1388579.1"/>
    </source>
</evidence>
<protein>
    <submittedName>
        <fullName evidence="3">Uncharacterized protein</fullName>
    </submittedName>
</protein>